<proteinExistence type="predicted"/>
<reference evidence="1" key="1">
    <citation type="submission" date="2020-03" db="EMBL/GenBank/DDBJ databases">
        <title>A high-quality chromosome-level genome assembly of a woody plant with both climbing and erect habits, Rhamnella rubrinervis.</title>
        <authorList>
            <person name="Lu Z."/>
            <person name="Yang Y."/>
            <person name="Zhu X."/>
            <person name="Sun Y."/>
        </authorList>
    </citation>
    <scope>NUCLEOTIDE SEQUENCE</scope>
    <source>
        <strain evidence="1">BYM</strain>
        <tissue evidence="1">Leaf</tissue>
    </source>
</reference>
<protein>
    <submittedName>
        <fullName evidence="1">Uncharacterized protein</fullName>
    </submittedName>
</protein>
<accession>A0A8K0ME98</accession>
<name>A0A8K0ME98_9ROSA</name>
<dbReference type="AlphaFoldDB" id="A0A8K0ME98"/>
<evidence type="ECO:0000313" key="2">
    <source>
        <dbReference type="Proteomes" id="UP000796880"/>
    </source>
</evidence>
<comment type="caution">
    <text evidence="1">The sequence shown here is derived from an EMBL/GenBank/DDBJ whole genome shotgun (WGS) entry which is preliminary data.</text>
</comment>
<dbReference type="Proteomes" id="UP000796880">
    <property type="component" value="Unassembled WGS sequence"/>
</dbReference>
<gene>
    <name evidence="1" type="ORF">FNV43_RR17073</name>
</gene>
<dbReference type="EMBL" id="VOIH02000007">
    <property type="protein sequence ID" value="KAF3443152.1"/>
    <property type="molecule type" value="Genomic_DNA"/>
</dbReference>
<evidence type="ECO:0000313" key="1">
    <source>
        <dbReference type="EMBL" id="KAF3443152.1"/>
    </source>
</evidence>
<organism evidence="1 2">
    <name type="scientific">Rhamnella rubrinervis</name>
    <dbReference type="NCBI Taxonomy" id="2594499"/>
    <lineage>
        <taxon>Eukaryota</taxon>
        <taxon>Viridiplantae</taxon>
        <taxon>Streptophyta</taxon>
        <taxon>Embryophyta</taxon>
        <taxon>Tracheophyta</taxon>
        <taxon>Spermatophyta</taxon>
        <taxon>Magnoliopsida</taxon>
        <taxon>eudicotyledons</taxon>
        <taxon>Gunneridae</taxon>
        <taxon>Pentapetalae</taxon>
        <taxon>rosids</taxon>
        <taxon>fabids</taxon>
        <taxon>Rosales</taxon>
        <taxon>Rhamnaceae</taxon>
        <taxon>rhamnoid group</taxon>
        <taxon>Rhamneae</taxon>
        <taxon>Rhamnella</taxon>
    </lineage>
</organism>
<keyword evidence="2" id="KW-1185">Reference proteome</keyword>
<sequence>MASLVLLLSELVHPQQYSDVLSSSSSSSVSSFSCCSSVASSPGAKKQRNVESNKYNDGSEKKWMMVEDPKESMFIAAKLQASLQNLTLVDREEEASQITEKILADKEEQYGKDADEDTARDLISSSPTIEGLSLTLNRQSSGANLEDALLQQLLANGPDDLTKHSIY</sequence>